<dbReference type="Proteomes" id="UP001195483">
    <property type="component" value="Unassembled WGS sequence"/>
</dbReference>
<name>A0AAE0SNE5_9BIVA</name>
<dbReference type="EMBL" id="JAEAOA010001708">
    <property type="protein sequence ID" value="KAK3595130.1"/>
    <property type="molecule type" value="Genomic_DNA"/>
</dbReference>
<dbReference type="InterPro" id="IPR036967">
    <property type="entry name" value="Ribosomal_uS11_sf"/>
</dbReference>
<evidence type="ECO:0000256" key="2">
    <source>
        <dbReference type="ARBA" id="ARBA00022980"/>
    </source>
</evidence>
<dbReference type="PANTHER" id="PTHR11759">
    <property type="entry name" value="40S RIBOSOMAL PROTEIN S14/30S RIBOSOMAL PROTEIN S11"/>
    <property type="match status" value="1"/>
</dbReference>
<keyword evidence="2" id="KW-0689">Ribosomal protein</keyword>
<comment type="similarity">
    <text evidence="1">Belongs to the universal ribosomal protein uS11 family.</text>
</comment>
<organism evidence="4 5">
    <name type="scientific">Potamilus streckersoni</name>
    <dbReference type="NCBI Taxonomy" id="2493646"/>
    <lineage>
        <taxon>Eukaryota</taxon>
        <taxon>Metazoa</taxon>
        <taxon>Spiralia</taxon>
        <taxon>Lophotrochozoa</taxon>
        <taxon>Mollusca</taxon>
        <taxon>Bivalvia</taxon>
        <taxon>Autobranchia</taxon>
        <taxon>Heteroconchia</taxon>
        <taxon>Palaeoheterodonta</taxon>
        <taxon>Unionida</taxon>
        <taxon>Unionoidea</taxon>
        <taxon>Unionidae</taxon>
        <taxon>Ambleminae</taxon>
        <taxon>Lampsilini</taxon>
        <taxon>Potamilus</taxon>
    </lineage>
</organism>
<dbReference type="AlphaFoldDB" id="A0AAE0SNE5"/>
<gene>
    <name evidence="4" type="ORF">CHS0354_028560</name>
</gene>
<reference evidence="4" key="1">
    <citation type="journal article" date="2021" name="Genome Biol. Evol.">
        <title>A High-Quality Reference Genome for a Parasitic Bivalve with Doubly Uniparental Inheritance (Bivalvia: Unionida).</title>
        <authorList>
            <person name="Smith C.H."/>
        </authorList>
    </citation>
    <scope>NUCLEOTIDE SEQUENCE</scope>
    <source>
        <strain evidence="4">CHS0354</strain>
    </source>
</reference>
<dbReference type="HAMAP" id="MF_01310">
    <property type="entry name" value="Ribosomal_uS11"/>
    <property type="match status" value="1"/>
</dbReference>
<dbReference type="Pfam" id="PF00411">
    <property type="entry name" value="Ribosomal_S11"/>
    <property type="match status" value="1"/>
</dbReference>
<evidence type="ECO:0000313" key="5">
    <source>
        <dbReference type="Proteomes" id="UP001195483"/>
    </source>
</evidence>
<evidence type="ECO:0008006" key="6">
    <source>
        <dbReference type="Google" id="ProtNLM"/>
    </source>
</evidence>
<dbReference type="GO" id="GO:0006412">
    <property type="term" value="P:translation"/>
    <property type="evidence" value="ECO:0007669"/>
    <property type="project" value="InterPro"/>
</dbReference>
<dbReference type="InterPro" id="IPR001971">
    <property type="entry name" value="Ribosomal_uS11"/>
</dbReference>
<comment type="caution">
    <text evidence="4">The sequence shown here is derived from an EMBL/GenBank/DDBJ whole genome shotgun (WGS) entry which is preliminary data.</text>
</comment>
<dbReference type="GO" id="GO:0005840">
    <property type="term" value="C:ribosome"/>
    <property type="evidence" value="ECO:0007669"/>
    <property type="project" value="UniProtKB-KW"/>
</dbReference>
<reference evidence="4" key="2">
    <citation type="journal article" date="2021" name="Genome Biol. Evol.">
        <title>Developing a high-quality reference genome for a parasitic bivalve with doubly uniparental inheritance (Bivalvia: Unionida).</title>
        <authorList>
            <person name="Smith C.H."/>
        </authorList>
    </citation>
    <scope>NUCLEOTIDE SEQUENCE</scope>
    <source>
        <strain evidence="4">CHS0354</strain>
        <tissue evidence="4">Mantle</tissue>
    </source>
</reference>
<dbReference type="GO" id="GO:0003735">
    <property type="term" value="F:structural constituent of ribosome"/>
    <property type="evidence" value="ECO:0007669"/>
    <property type="project" value="InterPro"/>
</dbReference>
<evidence type="ECO:0000256" key="1">
    <source>
        <dbReference type="ARBA" id="ARBA00006194"/>
    </source>
</evidence>
<protein>
    <recommendedName>
        <fullName evidence="6">Mitochondrial ribosomal protein S11</fullName>
    </recommendedName>
</protein>
<accession>A0AAE0SNE5</accession>
<sequence>MLRSLALSYRSAYTCLFIPAAQADVSRCTLVGACRLFHGSEISLGKSRSADVKQVMKNTDHLRSPEQKISEMIPVDLSATSAVASLFPTAETHSMMIDGIQFDQIPIVHVHCSRNNTKMTLVNDGKALAYESAGKVGFKNAKKGTNIAGQAVAATIAEKALQEGIKTVRVALEGIGPGRLAGVKSLAMSGLNIVAICDRTQTWTGKRPRKQRRL</sequence>
<keyword evidence="5" id="KW-1185">Reference proteome</keyword>
<dbReference type="Gene3D" id="3.30.420.80">
    <property type="entry name" value="Ribosomal protein S11"/>
    <property type="match status" value="1"/>
</dbReference>
<reference evidence="4" key="3">
    <citation type="submission" date="2023-05" db="EMBL/GenBank/DDBJ databases">
        <authorList>
            <person name="Smith C.H."/>
        </authorList>
    </citation>
    <scope>NUCLEOTIDE SEQUENCE</scope>
    <source>
        <strain evidence="4">CHS0354</strain>
        <tissue evidence="4">Mantle</tissue>
    </source>
</reference>
<dbReference type="SUPFAM" id="SSF53137">
    <property type="entry name" value="Translational machinery components"/>
    <property type="match status" value="1"/>
</dbReference>
<evidence type="ECO:0000313" key="4">
    <source>
        <dbReference type="EMBL" id="KAK3595130.1"/>
    </source>
</evidence>
<evidence type="ECO:0000256" key="3">
    <source>
        <dbReference type="ARBA" id="ARBA00023274"/>
    </source>
</evidence>
<proteinExistence type="inferred from homology"/>
<keyword evidence="3" id="KW-0687">Ribonucleoprotein</keyword>
<dbReference type="GO" id="GO:1990904">
    <property type="term" value="C:ribonucleoprotein complex"/>
    <property type="evidence" value="ECO:0007669"/>
    <property type="project" value="UniProtKB-KW"/>
</dbReference>